<dbReference type="PANTHER" id="PTHR46153:SF2">
    <property type="entry name" value="ACYL CARRIER PROTEIN"/>
    <property type="match status" value="1"/>
</dbReference>
<accession>A0A1G6A4W6</accession>
<dbReference type="EMBL" id="FMXQ01000001">
    <property type="protein sequence ID" value="SDB03063.1"/>
    <property type="molecule type" value="Genomic_DNA"/>
</dbReference>
<evidence type="ECO:0000259" key="1">
    <source>
        <dbReference type="PROSITE" id="PS50075"/>
    </source>
</evidence>
<keyword evidence="3" id="KW-1185">Reference proteome</keyword>
<dbReference type="STRING" id="665467.SAMN02982931_00137"/>
<organism evidence="2 3">
    <name type="scientific">Bauldia litoralis</name>
    <dbReference type="NCBI Taxonomy" id="665467"/>
    <lineage>
        <taxon>Bacteria</taxon>
        <taxon>Pseudomonadati</taxon>
        <taxon>Pseudomonadota</taxon>
        <taxon>Alphaproteobacteria</taxon>
        <taxon>Hyphomicrobiales</taxon>
        <taxon>Kaistiaceae</taxon>
        <taxon>Bauldia</taxon>
    </lineage>
</organism>
<protein>
    <submittedName>
        <fullName evidence="2">Acyl carrier protein</fullName>
    </submittedName>
</protein>
<dbReference type="InterPro" id="IPR044813">
    <property type="entry name" value="ACP_chloroplastic"/>
</dbReference>
<reference evidence="2 3" key="1">
    <citation type="submission" date="2016-10" db="EMBL/GenBank/DDBJ databases">
        <authorList>
            <person name="de Groot N.N."/>
        </authorList>
    </citation>
    <scope>NUCLEOTIDE SEQUENCE [LARGE SCALE GENOMIC DNA]</scope>
    <source>
        <strain evidence="2 3">ATCC 35022</strain>
    </source>
</reference>
<evidence type="ECO:0000313" key="2">
    <source>
        <dbReference type="EMBL" id="SDB03063.1"/>
    </source>
</evidence>
<dbReference type="GO" id="GO:0000036">
    <property type="term" value="F:acyl carrier activity"/>
    <property type="evidence" value="ECO:0007669"/>
    <property type="project" value="InterPro"/>
</dbReference>
<dbReference type="Proteomes" id="UP000199071">
    <property type="component" value="Unassembled WGS sequence"/>
</dbReference>
<proteinExistence type="predicted"/>
<dbReference type="Gene3D" id="1.10.1200.10">
    <property type="entry name" value="ACP-like"/>
    <property type="match status" value="1"/>
</dbReference>
<evidence type="ECO:0000313" key="3">
    <source>
        <dbReference type="Proteomes" id="UP000199071"/>
    </source>
</evidence>
<dbReference type="RefSeq" id="WP_175478225.1">
    <property type="nucleotide sequence ID" value="NZ_FMXQ01000001.1"/>
</dbReference>
<name>A0A1G6A4W6_9HYPH</name>
<feature type="domain" description="Carrier" evidence="1">
    <location>
        <begin position="1"/>
        <end position="77"/>
    </location>
</feature>
<dbReference type="PROSITE" id="PS50075">
    <property type="entry name" value="CARRIER"/>
    <property type="match status" value="1"/>
</dbReference>
<gene>
    <name evidence="2" type="ORF">SAMN02982931_00137</name>
</gene>
<dbReference type="InterPro" id="IPR009081">
    <property type="entry name" value="PP-bd_ACP"/>
</dbReference>
<dbReference type="InterPro" id="IPR036736">
    <property type="entry name" value="ACP-like_sf"/>
</dbReference>
<dbReference type="Pfam" id="PF00550">
    <property type="entry name" value="PP-binding"/>
    <property type="match status" value="1"/>
</dbReference>
<sequence length="83" mass="9274">MDTLGRVQKIIAEQLERPSDDVRPETRLENLGDSLDLIEVVYALEVEFKVDVPLNSKAPGESLDTVQDVARIIDRLVAEREAA</sequence>
<dbReference type="PANTHER" id="PTHR46153">
    <property type="entry name" value="ACYL CARRIER PROTEIN"/>
    <property type="match status" value="1"/>
</dbReference>
<dbReference type="SUPFAM" id="SSF47336">
    <property type="entry name" value="ACP-like"/>
    <property type="match status" value="1"/>
</dbReference>
<dbReference type="AlphaFoldDB" id="A0A1G6A4W6"/>